<feature type="region of interest" description="Disordered" evidence="1">
    <location>
        <begin position="469"/>
        <end position="512"/>
    </location>
</feature>
<dbReference type="OrthoDB" id="5232836at2759"/>
<evidence type="ECO:0000256" key="1">
    <source>
        <dbReference type="SAM" id="MobiDB-lite"/>
    </source>
</evidence>
<feature type="region of interest" description="Disordered" evidence="1">
    <location>
        <begin position="225"/>
        <end position="254"/>
    </location>
</feature>
<feature type="compositionally biased region" description="Acidic residues" evidence="1">
    <location>
        <begin position="146"/>
        <end position="162"/>
    </location>
</feature>
<accession>A0A8K0T7X4</accession>
<feature type="compositionally biased region" description="Low complexity" evidence="1">
    <location>
        <begin position="766"/>
        <end position="784"/>
    </location>
</feature>
<keyword evidence="3" id="KW-1185">Reference proteome</keyword>
<proteinExistence type="predicted"/>
<feature type="compositionally biased region" description="Pro residues" evidence="1">
    <location>
        <begin position="796"/>
        <end position="806"/>
    </location>
</feature>
<feature type="compositionally biased region" description="Acidic residues" evidence="1">
    <location>
        <begin position="484"/>
        <end position="501"/>
    </location>
</feature>
<name>A0A8K0T7X4_9PEZI</name>
<evidence type="ECO:0000313" key="2">
    <source>
        <dbReference type="EMBL" id="KAH7353505.1"/>
    </source>
</evidence>
<evidence type="ECO:0000313" key="3">
    <source>
        <dbReference type="Proteomes" id="UP000813385"/>
    </source>
</evidence>
<reference evidence="2" key="1">
    <citation type="journal article" date="2021" name="Nat. Commun.">
        <title>Genetic determinants of endophytism in the Arabidopsis root mycobiome.</title>
        <authorList>
            <person name="Mesny F."/>
            <person name="Miyauchi S."/>
            <person name="Thiergart T."/>
            <person name="Pickel B."/>
            <person name="Atanasova L."/>
            <person name="Karlsson M."/>
            <person name="Huettel B."/>
            <person name="Barry K.W."/>
            <person name="Haridas S."/>
            <person name="Chen C."/>
            <person name="Bauer D."/>
            <person name="Andreopoulos W."/>
            <person name="Pangilinan J."/>
            <person name="LaButti K."/>
            <person name="Riley R."/>
            <person name="Lipzen A."/>
            <person name="Clum A."/>
            <person name="Drula E."/>
            <person name="Henrissat B."/>
            <person name="Kohler A."/>
            <person name="Grigoriev I.V."/>
            <person name="Martin F.M."/>
            <person name="Hacquard S."/>
        </authorList>
    </citation>
    <scope>NUCLEOTIDE SEQUENCE</scope>
    <source>
        <strain evidence="2">MPI-CAGE-AT-0016</strain>
    </source>
</reference>
<sequence>MSEKHQQQQQPAMAPTAGGDKKLKVTWVDQGANQNKRRPQVRFSPPPPGRIAKTPAYVPPHMRTPDVAVKRKKGSPSKGPKQPLLRPLSGPLETPSTGEKLPSPLLPPGPPPVFYDPMKSGVLAKRRVLTLWGHGHAVGLSAADFHDEDEAEDDENISDDSEEVVRGKGYKDTENPFVDAGGLKKPPRRDLIDELLRFKKNDGSTGYPPLERDVGVPQEKDEFRMPIPSVDETPPPRWQRGRQPQNWDHEYPGAQVGDYSTLRGGVRNRWPGMVWTQEEVDELGLNPNHEGTSVLERGSPQELKHLGPAWQVLGKIKKGPWQDRLVLPRLKSSAANPKLPVAEADGPKKVVQQRQFISEYEAGFWRENPDDKDFSLEYHQHTWERGQRLLTREQAADLKVPGFERDRVSESFGQGFFDRMRKKLRTRPETESDRDLVYQAKNAQLKEELLQRAARKEDNNLESVFRHRRRDAERAEKQKRITELDDEEDEPMKDAEEEEEMEPRLVPPGAPRAMMVRSGGEVDSPGGSSGYECDDSPVRNRCIACRALGHACNGNVPCRYCIRSKMQCRMPPNPTSSLPVNLPEGSDVFETPENPRGIGRRLGSSSADTLISSGATINNTPGDIFQAAAGLLPPRPVVQWEADPDDDLDVDTEPSSEHWAAHAPPEVGEGPDLGPCQHCITKGIQGTCRPNHDIGLECSSCAGIRVRGDLGHECRVNNILYRPRRHAVTRNRYRGIKGAIVYRCDGCDAARKKDCDVDPFVRAASTSSNAAGGSEAGSGASNNSPKSVMTFHTLSPPGPPPGPPADIDPDAVQTVMPEVTPPGPGRRMSLFHNGFQQQPKRLVNGVVVIDDRPLEPGAISFVNTPRAEVHGNTIIPDSNTIPEEAPEEARPNEPTTFGDSFMSNSDFEPELEPDFNNTSQSFNASQPEGHVLGSDLSPFTVSRSPAARAADYDDNFLRELAEQGPDPRSSASAPARDTWADVAELAGVAAEDRFTRAYLGVHKGISLGVVPDGRNVPPLQRILLTLEGSDTHAVAAANPYVLPPERSDMPSRNALARYLMSTWASPGTDVLRDIPDNPQLLPLAQDHNRCQDYGTEGNPPPCGALVTRSGPSHCENTQHIANHDPNAIQPTYVCDTCDEITTNNLLIGPAALTGHDFQAMRTYACDSCSSAEYVSPGVIMPYDASLVSGCSCASKLLQRRLCSAHRYTLAGALVINTLIIREWQLVNFPPSFCLFCKKTSHGTESSKTGRLLYGPPTVYFCVNCQTRVADPDRSGTLFYGCKIGPLGTVVQDQRGQAIVGALYANNKKLGNSVSSKEHVPSNRSETPELDMMEID</sequence>
<feature type="region of interest" description="Disordered" evidence="1">
    <location>
        <begin position="1312"/>
        <end position="1335"/>
    </location>
</feature>
<feature type="region of interest" description="Disordered" evidence="1">
    <location>
        <begin position="1"/>
        <end position="112"/>
    </location>
</feature>
<protein>
    <submittedName>
        <fullName evidence="2">Uncharacterized protein</fullName>
    </submittedName>
</protein>
<feature type="compositionally biased region" description="Basic and acidic residues" evidence="1">
    <location>
        <begin position="470"/>
        <end position="483"/>
    </location>
</feature>
<organism evidence="2 3">
    <name type="scientific">Plectosphaerella cucumerina</name>
    <dbReference type="NCBI Taxonomy" id="40658"/>
    <lineage>
        <taxon>Eukaryota</taxon>
        <taxon>Fungi</taxon>
        <taxon>Dikarya</taxon>
        <taxon>Ascomycota</taxon>
        <taxon>Pezizomycotina</taxon>
        <taxon>Sordariomycetes</taxon>
        <taxon>Hypocreomycetidae</taxon>
        <taxon>Glomerellales</taxon>
        <taxon>Plectosphaerellaceae</taxon>
        <taxon>Plectosphaerella</taxon>
    </lineage>
</organism>
<feature type="compositionally biased region" description="Acidic residues" evidence="1">
    <location>
        <begin position="642"/>
        <end position="654"/>
    </location>
</feature>
<feature type="region of interest" description="Disordered" evidence="1">
    <location>
        <begin position="144"/>
        <end position="186"/>
    </location>
</feature>
<feature type="region of interest" description="Disordered" evidence="1">
    <location>
        <begin position="766"/>
        <end position="809"/>
    </location>
</feature>
<feature type="region of interest" description="Disordered" evidence="1">
    <location>
        <begin position="642"/>
        <end position="670"/>
    </location>
</feature>
<dbReference type="Proteomes" id="UP000813385">
    <property type="component" value="Unassembled WGS sequence"/>
</dbReference>
<dbReference type="EMBL" id="JAGPXD010000005">
    <property type="protein sequence ID" value="KAH7353505.1"/>
    <property type="molecule type" value="Genomic_DNA"/>
</dbReference>
<gene>
    <name evidence="2" type="ORF">B0T11DRAFT_331437</name>
</gene>
<feature type="compositionally biased region" description="Basic and acidic residues" evidence="1">
    <location>
        <begin position="163"/>
        <end position="174"/>
    </location>
</feature>
<comment type="caution">
    <text evidence="2">The sequence shown here is derived from an EMBL/GenBank/DDBJ whole genome shotgun (WGS) entry which is preliminary data.</text>
</comment>
<feature type="region of interest" description="Disordered" evidence="1">
    <location>
        <begin position="870"/>
        <end position="893"/>
    </location>
</feature>